<protein>
    <submittedName>
        <fullName evidence="2">Uncharacterized protein</fullName>
    </submittedName>
</protein>
<dbReference type="Proteomes" id="UP000799757">
    <property type="component" value="Unassembled WGS sequence"/>
</dbReference>
<evidence type="ECO:0000313" key="2">
    <source>
        <dbReference type="EMBL" id="KAF2794481.1"/>
    </source>
</evidence>
<gene>
    <name evidence="2" type="ORF">K505DRAFT_336882</name>
</gene>
<name>A0A6A6XDV2_9PLEO</name>
<accession>A0A6A6XDV2</accession>
<evidence type="ECO:0000256" key="1">
    <source>
        <dbReference type="SAM" id="MobiDB-lite"/>
    </source>
</evidence>
<dbReference type="EMBL" id="MU001889">
    <property type="protein sequence ID" value="KAF2794481.1"/>
    <property type="molecule type" value="Genomic_DNA"/>
</dbReference>
<keyword evidence="3" id="KW-1185">Reference proteome</keyword>
<dbReference type="AlphaFoldDB" id="A0A6A6XDV2"/>
<feature type="region of interest" description="Disordered" evidence="1">
    <location>
        <begin position="28"/>
        <end position="47"/>
    </location>
</feature>
<organism evidence="2 3">
    <name type="scientific">Melanomma pulvis-pyrius CBS 109.77</name>
    <dbReference type="NCBI Taxonomy" id="1314802"/>
    <lineage>
        <taxon>Eukaryota</taxon>
        <taxon>Fungi</taxon>
        <taxon>Dikarya</taxon>
        <taxon>Ascomycota</taxon>
        <taxon>Pezizomycotina</taxon>
        <taxon>Dothideomycetes</taxon>
        <taxon>Pleosporomycetidae</taxon>
        <taxon>Pleosporales</taxon>
        <taxon>Melanommataceae</taxon>
        <taxon>Melanomma</taxon>
    </lineage>
</organism>
<feature type="region of interest" description="Disordered" evidence="1">
    <location>
        <begin position="1"/>
        <end position="22"/>
    </location>
</feature>
<proteinExistence type="predicted"/>
<feature type="compositionally biased region" description="Polar residues" evidence="1">
    <location>
        <begin position="1"/>
        <end position="15"/>
    </location>
</feature>
<reference evidence="2" key="1">
    <citation type="journal article" date="2020" name="Stud. Mycol.">
        <title>101 Dothideomycetes genomes: a test case for predicting lifestyles and emergence of pathogens.</title>
        <authorList>
            <person name="Haridas S."/>
            <person name="Albert R."/>
            <person name="Binder M."/>
            <person name="Bloem J."/>
            <person name="Labutti K."/>
            <person name="Salamov A."/>
            <person name="Andreopoulos B."/>
            <person name="Baker S."/>
            <person name="Barry K."/>
            <person name="Bills G."/>
            <person name="Bluhm B."/>
            <person name="Cannon C."/>
            <person name="Castanera R."/>
            <person name="Culley D."/>
            <person name="Daum C."/>
            <person name="Ezra D."/>
            <person name="Gonzalez J."/>
            <person name="Henrissat B."/>
            <person name="Kuo A."/>
            <person name="Liang C."/>
            <person name="Lipzen A."/>
            <person name="Lutzoni F."/>
            <person name="Magnuson J."/>
            <person name="Mondo S."/>
            <person name="Nolan M."/>
            <person name="Ohm R."/>
            <person name="Pangilinan J."/>
            <person name="Park H.-J."/>
            <person name="Ramirez L."/>
            <person name="Alfaro M."/>
            <person name="Sun H."/>
            <person name="Tritt A."/>
            <person name="Yoshinaga Y."/>
            <person name="Zwiers L.-H."/>
            <person name="Turgeon B."/>
            <person name="Goodwin S."/>
            <person name="Spatafora J."/>
            <person name="Crous P."/>
            <person name="Grigoriev I."/>
        </authorList>
    </citation>
    <scope>NUCLEOTIDE SEQUENCE</scope>
    <source>
        <strain evidence="2">CBS 109.77</strain>
    </source>
</reference>
<evidence type="ECO:0000313" key="3">
    <source>
        <dbReference type="Proteomes" id="UP000799757"/>
    </source>
</evidence>
<sequence length="188" mass="20850">MLDGTQITDSSNPDISQMPLWRSETEKSGLISRSWQRSHRGPRQSLIPIDDNPKVILYVCKDGKISMGGRPQHESQHCDSAMLKNTHCRVHTGAIQFPDPSRISPCTTLAEPATIPRASDKPSYIGLSSSKVDRGEINDLQDSHHLSRKFAEYEMDGWTDGGFVIFVAAMAGLGAGWKWRMLGCSHVE</sequence>